<feature type="compositionally biased region" description="Basic residues" evidence="2">
    <location>
        <begin position="888"/>
        <end position="898"/>
    </location>
</feature>
<feature type="compositionally biased region" description="Basic residues" evidence="2">
    <location>
        <begin position="629"/>
        <end position="640"/>
    </location>
</feature>
<feature type="region of interest" description="Disordered" evidence="2">
    <location>
        <begin position="1"/>
        <end position="65"/>
    </location>
</feature>
<sequence>MNKDDIDQLDVFPPDGGGENENDEKNENELSERETCIPILDASSPRSSHNQVGGINQRDNLPETNDYHKGECLITTLGEVVQAASDENAGNTASIPNTDDTLNRDEAKPSAPLTAEGMESAPLNCSINTVATGDSGEKNTTESPPTETPNCSTSISCISTTRNHNTDAHVEMVEQRLEYIPVIGEANETNSEHKINAESKEEANWLNPSNACVTVAYSEELPVVEDCTRAVADVVGEAANCMVHEIANEVASNTVNRGEQLLSLAQTVSSFQAELLEKNKNTFEEVKRRGCLFVLAIQQSFMNKTEKILCTKCSPLLASLNGAHEIFQVILKLQVEKQTSELYLAHFLEKLKRDVEGANKTAYQLTQQVTKQVTDQMTEQVSKEVVHQMAEAQLKISSLSKDRTILMDTIKKWEEHFHQMKSEQEIIHARVKISVHTSFLNFTEYIFHLLLKVHSALCQKSDRLAFLINRLKCIGLDWRASQGEKGKQRRRGKEPRGETHQSDAKIRRGKRKEKKKRKKIIIGRSKTGNRSEGCSSSSGGSSPPSSDSSNFSKSGNQHSCSTSSCGSNSSMCLSNELCLSDLTHMNTNRLTDKGGKKKGRRKVKQLLIRANESKEGKNRARSVDNVGKAPRKKGKRKSRRRNELHDQHYRRKLYNRYRRYKRLYAEELQKNKTLHFLLANKDEEIAQVRNAMKEEMQSRLLLHEQEGKNRLKEINELNELLQKEEISNKKLATRNEEMEDLNKSLKKKLDTYEYTEKELSNKLCELNVALTKERKKNKRLVFQNGKMKNALFRYNHGVNFLDRGRYRRNGKWCVNVSPPECVDEEMGSEADSSAASEEDSNVGSELYSESSEHLYEDEMYALLGTVKKVPDHSTKKQKRKLLQQGKINKAHGKPYNKKGKVAYGGHYQQNEYKQVKLNSCCFSDNSVDVRMPRRRHLPRGACTKGKLTVREKGNGKEGKHPKAWQNGHNNTQHRDPQCAPPNRDEQRLHIDDQIRRDLENFDETKYKKIISDITKEEKVIEKIKEDELYSIFMQNWEESHMGSEEGTKNGPLSWSGSFMHHLNKSVICANQGEGILPGGNYEQVERGGCDETKRGDFAEGNYANAVDNRPDDHTKGAYPCRENTAGIATQREATLMGHHGWHENVTPNYDPKCAGKVHVFPVEETQIANGADMTRGEEEPSKGEGNHRMDTSKGTNDHVGKGLSGTIHGSSNWDVQKGNRTNHIEGSEPNEPTSNTQGEAINEGILKNYETYKKNKDKFIHLTLRKKVTHVGDEHTPTGGGKKKNTSLENVLNKESSKRESKNCSPVYAEEEEAFEMDKNYAPFESAQNGNPLHNDKDMRESIMMHYTYGNDNHRGVSLHNNVHDRSHIAATSYDNTDPHFFQTTERRDEIRKGNVVDEVGEQNDKRGFHKPNPEGERMTPLGMAHNPHTNKFSLHNLSNNVLNTSGESYPPVGGGNSREKKEIPKCENITTPPSEELNADSHQGNDAAYSSYSLSMLMGASRMDKTGCRLITQDASNGGTTLYAATHLAKVDINAKELCSPSSHEEHSRSAANEIVNHSHQKGGHPWDNKNSGASSYLKNEALNEALRPYEAGAAVPKRDSCESASQRKSVGDRGVLSRLLRKK</sequence>
<feature type="compositionally biased region" description="Polar residues" evidence="2">
    <location>
        <begin position="1207"/>
        <end position="1221"/>
    </location>
</feature>
<name>A0A1B1DXB5_9APIC</name>
<feature type="region of interest" description="Disordered" evidence="2">
    <location>
        <begin position="1170"/>
        <end position="1238"/>
    </location>
</feature>
<feature type="region of interest" description="Disordered" evidence="2">
    <location>
        <begin position="870"/>
        <end position="898"/>
    </location>
</feature>
<feature type="compositionally biased region" description="Basic and acidic residues" evidence="2">
    <location>
        <begin position="23"/>
        <end position="35"/>
    </location>
</feature>
<feature type="compositionally biased region" description="Basic and acidic residues" evidence="2">
    <location>
        <begin position="611"/>
        <end position="622"/>
    </location>
</feature>
<feature type="compositionally biased region" description="Basic and acidic residues" evidence="2">
    <location>
        <begin position="948"/>
        <end position="960"/>
    </location>
</feature>
<evidence type="ECO:0000313" key="3">
    <source>
        <dbReference type="EMBL" id="ANQ07247.1"/>
    </source>
</evidence>
<feature type="region of interest" description="Disordered" evidence="2">
    <location>
        <begin position="608"/>
        <end position="649"/>
    </location>
</feature>
<feature type="region of interest" description="Disordered" evidence="2">
    <location>
        <begin position="87"/>
        <end position="155"/>
    </location>
</feature>
<dbReference type="RefSeq" id="XP_019913942.1">
    <property type="nucleotide sequence ID" value="XM_020058585.1"/>
</dbReference>
<feature type="coiled-coil region" evidence="1">
    <location>
        <begin position="678"/>
        <end position="762"/>
    </location>
</feature>
<feature type="region of interest" description="Disordered" evidence="2">
    <location>
        <begin position="945"/>
        <end position="986"/>
    </location>
</feature>
<dbReference type="OrthoDB" id="387454at2759"/>
<feature type="region of interest" description="Disordered" evidence="2">
    <location>
        <begin position="482"/>
        <end position="568"/>
    </location>
</feature>
<feature type="compositionally biased region" description="Low complexity" evidence="2">
    <location>
        <begin position="522"/>
        <end position="568"/>
    </location>
</feature>
<organism evidence="3 4">
    <name type="scientific">Plasmodium coatneyi</name>
    <dbReference type="NCBI Taxonomy" id="208452"/>
    <lineage>
        <taxon>Eukaryota</taxon>
        <taxon>Sar</taxon>
        <taxon>Alveolata</taxon>
        <taxon>Apicomplexa</taxon>
        <taxon>Aconoidasida</taxon>
        <taxon>Haemosporida</taxon>
        <taxon>Plasmodiidae</taxon>
        <taxon>Plasmodium</taxon>
    </lineage>
</organism>
<keyword evidence="4" id="KW-1185">Reference proteome</keyword>
<reference evidence="4" key="1">
    <citation type="submission" date="2016-06" db="EMBL/GenBank/DDBJ databases">
        <title>First high quality genome sequence of Plasmodium coatneyi using continuous long reads from single molecule, real-time sequencing.</title>
        <authorList>
            <person name="Chien J.-T."/>
            <person name="Pakala S.B."/>
            <person name="Geraldo J.A."/>
            <person name="Lapp S.A."/>
            <person name="Barnwell J.W."/>
            <person name="Kissinger J.C."/>
            <person name="Galinski M.R."/>
            <person name="Humphrey J.C."/>
        </authorList>
    </citation>
    <scope>NUCLEOTIDE SEQUENCE [LARGE SCALE GENOMIC DNA]</scope>
    <source>
        <strain evidence="4">Hackeri</strain>
    </source>
</reference>
<proteinExistence type="predicted"/>
<feature type="region of interest" description="Disordered" evidence="2">
    <location>
        <begin position="824"/>
        <end position="848"/>
    </location>
</feature>
<feature type="compositionally biased region" description="Low complexity" evidence="2">
    <location>
        <begin position="141"/>
        <end position="155"/>
    </location>
</feature>
<dbReference type="GeneID" id="30908502"/>
<accession>A0A1B1DXB5</accession>
<feature type="compositionally biased region" description="Basic and acidic residues" evidence="2">
    <location>
        <begin position="1174"/>
        <end position="1200"/>
    </location>
</feature>
<feature type="compositionally biased region" description="Polar residues" evidence="2">
    <location>
        <begin position="88"/>
        <end position="100"/>
    </location>
</feature>
<dbReference type="Proteomes" id="UP000092716">
    <property type="component" value="Chromosome 7"/>
</dbReference>
<evidence type="ECO:0000256" key="2">
    <source>
        <dbReference type="SAM" id="MobiDB-lite"/>
    </source>
</evidence>
<dbReference type="VEuPathDB" id="PlasmoDB:PCOAH_00017760"/>
<dbReference type="EMBL" id="CP016245">
    <property type="protein sequence ID" value="ANQ07247.1"/>
    <property type="molecule type" value="Genomic_DNA"/>
</dbReference>
<feature type="compositionally biased region" description="Basic and acidic residues" evidence="2">
    <location>
        <begin position="494"/>
        <end position="506"/>
    </location>
</feature>
<feature type="region of interest" description="Disordered" evidence="2">
    <location>
        <begin position="1271"/>
        <end position="1306"/>
    </location>
</feature>
<feature type="compositionally biased region" description="Basic and acidic residues" evidence="2">
    <location>
        <begin position="972"/>
        <end position="986"/>
    </location>
</feature>
<protein>
    <submittedName>
        <fullName evidence="3">Uncharacterized protein</fullName>
    </submittedName>
</protein>
<feature type="compositionally biased region" description="Polar residues" evidence="2">
    <location>
        <begin position="123"/>
        <end position="132"/>
    </location>
</feature>
<feature type="compositionally biased region" description="Basic residues" evidence="2">
    <location>
        <begin position="507"/>
        <end position="521"/>
    </location>
</feature>
<feature type="compositionally biased region" description="Polar residues" evidence="2">
    <location>
        <begin position="44"/>
        <end position="63"/>
    </location>
</feature>
<evidence type="ECO:0000313" key="4">
    <source>
        <dbReference type="Proteomes" id="UP000092716"/>
    </source>
</evidence>
<evidence type="ECO:0000256" key="1">
    <source>
        <dbReference type="SAM" id="Coils"/>
    </source>
</evidence>
<gene>
    <name evidence="3" type="ORF">PCOAH_00017760</name>
</gene>
<dbReference type="KEGG" id="pcot:PCOAH_00017760"/>
<feature type="region of interest" description="Disordered" evidence="2">
    <location>
        <begin position="1594"/>
        <end position="1625"/>
    </location>
</feature>
<keyword evidence="1" id="KW-0175">Coiled coil</keyword>